<sequence length="630" mass="68360">MASLARDSLVSGSGDEDEHGLGRLQHQGGAFFTKNPEPTTSPASLLPGKVDSSYGSRWRRRTQDTCIFELASLLLSAAAFSTLVAILSLYDGKPLSNFVSSTTINTVISVLITLAEFSLVFPVSEALCQHQWMHMRGTESGGKPVSDLQDIDRAAFSSVAAFNVLTRGRKYSTVVLLGALAMVAHLLVGPFPQQAIRYPARTAALSQTATITRTQTLSGQSETTGFDQSTINAALDAGWTHASLLPKYTCSNGDCSWQPFPSVGMCSKCVDVTADIQQECGIDDTNSSVCNMVFPGGIRVPQDDGSYAFTKYYQDAWETISYNTSKAPQDNTIAREIQSNCSFADQFGGRLGDLALLFAGLASYQGGALDVPVTALECALYVYVNNYTNVAIVNGTYQAGNTTEIAGQTAQYHVPITAPPQFFPFRFNASIALNAPTSPPWSPNYDIETATLGWATDGIFTLFRANSSSTNAEPAWTVSMDAWSKQQWLLPNYDANYSALVPQMLDSVANTITTMLRNQGAADQFDSEPSTVLGTVWGHEAFIQVRWLWLILPRAVIVLGVVFVIATIVQRARSGFPTWKSSVLALMFHGLDDVSIAEDESLDTAEYAKRCETSLSGSEVGMRRRLTRIY</sequence>
<gene>
    <name evidence="2" type="ORF">LTR62_007600</name>
</gene>
<evidence type="ECO:0000313" key="2">
    <source>
        <dbReference type="EMBL" id="KAK5109052.1"/>
    </source>
</evidence>
<keyword evidence="1" id="KW-0472">Membrane</keyword>
<feature type="transmembrane region" description="Helical" evidence="1">
    <location>
        <begin position="171"/>
        <end position="191"/>
    </location>
</feature>
<dbReference type="Proteomes" id="UP001310890">
    <property type="component" value="Unassembled WGS sequence"/>
</dbReference>
<feature type="transmembrane region" description="Helical" evidence="1">
    <location>
        <begin position="547"/>
        <end position="569"/>
    </location>
</feature>
<comment type="caution">
    <text evidence="2">The sequence shown here is derived from an EMBL/GenBank/DDBJ whole genome shotgun (WGS) entry which is preliminary data.</text>
</comment>
<dbReference type="InterPro" id="IPR021514">
    <property type="entry name" value="DUF3176"/>
</dbReference>
<dbReference type="EMBL" id="JAVRRL010000072">
    <property type="protein sequence ID" value="KAK5109052.1"/>
    <property type="molecule type" value="Genomic_DNA"/>
</dbReference>
<evidence type="ECO:0000313" key="3">
    <source>
        <dbReference type="Proteomes" id="UP001310890"/>
    </source>
</evidence>
<dbReference type="AlphaFoldDB" id="A0AAN7TBH7"/>
<feature type="transmembrane region" description="Helical" evidence="1">
    <location>
        <begin position="66"/>
        <end position="87"/>
    </location>
</feature>
<proteinExistence type="predicted"/>
<dbReference type="PANTHER" id="PTHR35394">
    <property type="entry name" value="DUF3176 DOMAIN-CONTAINING PROTEIN"/>
    <property type="match status" value="1"/>
</dbReference>
<protein>
    <submittedName>
        <fullName evidence="2">Uncharacterized protein</fullName>
    </submittedName>
</protein>
<dbReference type="Pfam" id="PF11374">
    <property type="entry name" value="DUF3176"/>
    <property type="match status" value="1"/>
</dbReference>
<organism evidence="2 3">
    <name type="scientific">Meristemomyces frigidus</name>
    <dbReference type="NCBI Taxonomy" id="1508187"/>
    <lineage>
        <taxon>Eukaryota</taxon>
        <taxon>Fungi</taxon>
        <taxon>Dikarya</taxon>
        <taxon>Ascomycota</taxon>
        <taxon>Pezizomycotina</taxon>
        <taxon>Dothideomycetes</taxon>
        <taxon>Dothideomycetidae</taxon>
        <taxon>Mycosphaerellales</taxon>
        <taxon>Teratosphaeriaceae</taxon>
        <taxon>Meristemomyces</taxon>
    </lineage>
</organism>
<accession>A0AAN7TBH7</accession>
<evidence type="ECO:0000256" key="1">
    <source>
        <dbReference type="SAM" id="Phobius"/>
    </source>
</evidence>
<keyword evidence="1" id="KW-1133">Transmembrane helix</keyword>
<feature type="transmembrane region" description="Helical" evidence="1">
    <location>
        <begin position="107"/>
        <end position="128"/>
    </location>
</feature>
<dbReference type="PANTHER" id="PTHR35394:SF5">
    <property type="entry name" value="DUF3176 DOMAIN-CONTAINING PROTEIN"/>
    <property type="match status" value="1"/>
</dbReference>
<keyword evidence="1" id="KW-0812">Transmembrane</keyword>
<name>A0AAN7TBH7_9PEZI</name>
<reference evidence="2" key="1">
    <citation type="submission" date="2023-08" db="EMBL/GenBank/DDBJ databases">
        <title>Black Yeasts Isolated from many extreme environments.</title>
        <authorList>
            <person name="Coleine C."/>
            <person name="Stajich J.E."/>
            <person name="Selbmann L."/>
        </authorList>
    </citation>
    <scope>NUCLEOTIDE SEQUENCE</scope>
    <source>
        <strain evidence="2">CCFEE 5401</strain>
    </source>
</reference>